<evidence type="ECO:0000313" key="1">
    <source>
        <dbReference type="EMBL" id="EEF38993.1"/>
    </source>
</evidence>
<name>B9SBP5_RICCO</name>
<proteinExistence type="predicted"/>
<dbReference type="Proteomes" id="UP000008311">
    <property type="component" value="Unassembled WGS sequence"/>
</dbReference>
<organism evidence="1 2">
    <name type="scientific">Ricinus communis</name>
    <name type="common">Castor bean</name>
    <dbReference type="NCBI Taxonomy" id="3988"/>
    <lineage>
        <taxon>Eukaryota</taxon>
        <taxon>Viridiplantae</taxon>
        <taxon>Streptophyta</taxon>
        <taxon>Embryophyta</taxon>
        <taxon>Tracheophyta</taxon>
        <taxon>Spermatophyta</taxon>
        <taxon>Magnoliopsida</taxon>
        <taxon>eudicotyledons</taxon>
        <taxon>Gunneridae</taxon>
        <taxon>Pentapetalae</taxon>
        <taxon>rosids</taxon>
        <taxon>fabids</taxon>
        <taxon>Malpighiales</taxon>
        <taxon>Euphorbiaceae</taxon>
        <taxon>Acalyphoideae</taxon>
        <taxon>Acalypheae</taxon>
        <taxon>Ricinus</taxon>
    </lineage>
</organism>
<gene>
    <name evidence="1" type="ORF">RCOM_0343210</name>
</gene>
<sequence>MAGDGGPVAAEDSVVGPPNKCTTRCIRGGGGIVAGAVAEGVDGDKVDGGSNVTISDCGGGC</sequence>
<reference evidence="2" key="1">
    <citation type="journal article" date="2010" name="Nat. Biotechnol.">
        <title>Draft genome sequence of the oilseed species Ricinus communis.</title>
        <authorList>
            <person name="Chan A.P."/>
            <person name="Crabtree J."/>
            <person name="Zhao Q."/>
            <person name="Lorenzi H."/>
            <person name="Orvis J."/>
            <person name="Puiu D."/>
            <person name="Melake-Berhan A."/>
            <person name="Jones K.M."/>
            <person name="Redman J."/>
            <person name="Chen G."/>
            <person name="Cahoon E.B."/>
            <person name="Gedil M."/>
            <person name="Stanke M."/>
            <person name="Haas B.J."/>
            <person name="Wortman J.R."/>
            <person name="Fraser-Liggett C.M."/>
            <person name="Ravel J."/>
            <person name="Rabinowicz P.D."/>
        </authorList>
    </citation>
    <scope>NUCLEOTIDE SEQUENCE [LARGE SCALE GENOMIC DNA]</scope>
    <source>
        <strain evidence="2">cv. Hale</strain>
    </source>
</reference>
<keyword evidence="2" id="KW-1185">Reference proteome</keyword>
<protein>
    <submittedName>
        <fullName evidence="1">Uncharacterized protein</fullName>
    </submittedName>
</protein>
<dbReference type="EMBL" id="EQ973915">
    <property type="protein sequence ID" value="EEF38993.1"/>
    <property type="molecule type" value="Genomic_DNA"/>
</dbReference>
<accession>B9SBP5</accession>
<dbReference type="AlphaFoldDB" id="B9SBP5"/>
<evidence type="ECO:0000313" key="2">
    <source>
        <dbReference type="Proteomes" id="UP000008311"/>
    </source>
</evidence>
<dbReference type="InParanoid" id="B9SBP5"/>